<feature type="signal peptide" evidence="2">
    <location>
        <begin position="1"/>
        <end position="24"/>
    </location>
</feature>
<proteinExistence type="predicted"/>
<dbReference type="Gene3D" id="3.10.450.160">
    <property type="entry name" value="inner membrane protein cigr"/>
    <property type="match status" value="1"/>
</dbReference>
<dbReference type="OrthoDB" id="6433631at2"/>
<dbReference type="NCBIfam" id="NF040487">
    <property type="entry name" value="T3SS_CigR_fam"/>
    <property type="match status" value="1"/>
</dbReference>
<evidence type="ECO:0000313" key="4">
    <source>
        <dbReference type="EMBL" id="NWD40471.1"/>
    </source>
</evidence>
<evidence type="ECO:0000256" key="2">
    <source>
        <dbReference type="SAM" id="SignalP"/>
    </source>
</evidence>
<comment type="caution">
    <text evidence="4">The sequence shown here is derived from an EMBL/GenBank/DDBJ whole genome shotgun (WGS) entry which is preliminary data.</text>
</comment>
<dbReference type="RefSeq" id="WP_063033726.1">
    <property type="nucleotide sequence ID" value="NZ_CP012400.2"/>
</dbReference>
<accession>A0A1H2GPN7</accession>
<reference evidence="3 6" key="2">
    <citation type="journal article" date="2023" name="Microbiol. Resour. Announc.">
        <title>Whole-genome sequence of Pseudomonas yamanorum OLsAu1 isolated from the edible ectomycorrhizal mushroom Lactarius sp. section Deliciosi.</title>
        <authorList>
            <person name="Ramirez-Mendoza R."/>
            <person name="Angeles-Argaiz R.E."/>
            <person name="Hernandez-Oaxaca D."/>
            <person name="Aguirre-Beltran L."/>
            <person name="Almaraz-Suarez J."/>
            <person name="Perez-Moreno J."/>
        </authorList>
    </citation>
    <scope>NUCLEOTIDE SEQUENCE [LARGE SCALE GENOMIC DNA]</scope>
    <source>
        <strain evidence="3 6">OLsAu1</strain>
    </source>
</reference>
<dbReference type="GeneID" id="93513783"/>
<gene>
    <name evidence="4" type="ORF">HX826_01245</name>
    <name evidence="3" type="ORF">RCO22_00415</name>
</gene>
<dbReference type="EMBL" id="JAVGXC010000001">
    <property type="protein sequence ID" value="MDR0187380.1"/>
    <property type="molecule type" value="Genomic_DNA"/>
</dbReference>
<feature type="region of interest" description="Disordered" evidence="1">
    <location>
        <begin position="26"/>
        <end position="95"/>
    </location>
</feature>
<keyword evidence="6" id="KW-1185">Reference proteome</keyword>
<dbReference type="Proteomes" id="UP001224477">
    <property type="component" value="Unassembled WGS sequence"/>
</dbReference>
<organism evidence="4 5">
    <name type="scientific">Pseudomonas yamanorum</name>
    <dbReference type="NCBI Taxonomy" id="515393"/>
    <lineage>
        <taxon>Bacteria</taxon>
        <taxon>Pseudomonadati</taxon>
        <taxon>Pseudomonadota</taxon>
        <taxon>Gammaproteobacteria</taxon>
        <taxon>Pseudomonadales</taxon>
        <taxon>Pseudomonadaceae</taxon>
        <taxon>Pseudomonas</taxon>
    </lineage>
</organism>
<feature type="compositionally biased region" description="Basic and acidic residues" evidence="1">
    <location>
        <begin position="71"/>
        <end position="81"/>
    </location>
</feature>
<keyword evidence="2" id="KW-0732">Signal</keyword>
<feature type="compositionally biased region" description="Basic and acidic residues" evidence="1">
    <location>
        <begin position="43"/>
        <end position="58"/>
    </location>
</feature>
<protein>
    <submittedName>
        <fullName evidence="3">Anti-virulence regulator CigR family protein</fullName>
    </submittedName>
    <submittedName>
        <fullName evidence="4">RcnB family protein</fullName>
    </submittedName>
</protein>
<name>A0A145XKF3_9PSED</name>
<evidence type="ECO:0000313" key="3">
    <source>
        <dbReference type="EMBL" id="MDR0187380.1"/>
    </source>
</evidence>
<evidence type="ECO:0000313" key="6">
    <source>
        <dbReference type="Proteomes" id="UP001224477"/>
    </source>
</evidence>
<dbReference type="EMBL" id="JACAQR010000001">
    <property type="protein sequence ID" value="NWD40471.1"/>
    <property type="molecule type" value="Genomic_DNA"/>
</dbReference>
<feature type="compositionally biased region" description="Gly residues" evidence="1">
    <location>
        <begin position="29"/>
        <end position="39"/>
    </location>
</feature>
<evidence type="ECO:0000313" key="5">
    <source>
        <dbReference type="Proteomes" id="UP000546584"/>
    </source>
</evidence>
<reference evidence="4 5" key="1">
    <citation type="submission" date="2020-04" db="EMBL/GenBank/DDBJ databases">
        <title>Molecular characterization of pseudomonads from Agaricus bisporus reveal novel blotch 2 pathogens in Western Europe.</title>
        <authorList>
            <person name="Taparia T."/>
            <person name="Krijger M."/>
            <person name="Haynes E."/>
            <person name="Elpinstone J.G."/>
            <person name="Noble R."/>
            <person name="Van Der Wolf J."/>
        </authorList>
    </citation>
    <scope>NUCLEOTIDE SEQUENCE [LARGE SCALE GENOMIC DNA]</scope>
    <source>
        <strain evidence="4 5">IPO3753</strain>
    </source>
</reference>
<dbReference type="Pfam" id="PF11776">
    <property type="entry name" value="RcnB"/>
    <property type="match status" value="1"/>
</dbReference>
<evidence type="ECO:0000256" key="1">
    <source>
        <dbReference type="SAM" id="MobiDB-lite"/>
    </source>
</evidence>
<feature type="chain" id="PRO_5007522390" evidence="2">
    <location>
        <begin position="25"/>
        <end position="148"/>
    </location>
</feature>
<dbReference type="AlphaFoldDB" id="A0A145XKF3"/>
<sequence length="148" mass="16128">MKMPKRVIAGLGVLLLGASALVQAAPYDQGGGPDRGGPQGQQNDHRGDDRRGPQDNHRGGPPQDFGPVRQVIRDNHGDFRRGAPPPPGIHLVRGQRLPPNYYGERLDPRALSHLPQYPGYEWRRSGGDIVLIAIGTSIVYQILDGALY</sequence>
<accession>A0A145XKF3</accession>
<dbReference type="Proteomes" id="UP000546584">
    <property type="component" value="Unassembled WGS sequence"/>
</dbReference>
<dbReference type="InterPro" id="IPR024572">
    <property type="entry name" value="RcnB"/>
</dbReference>
<dbReference type="KEGG" id="pym:AK972_5897"/>